<evidence type="ECO:0000256" key="6">
    <source>
        <dbReference type="ARBA" id="ARBA00023136"/>
    </source>
</evidence>
<comment type="caution">
    <text evidence="10">The sequence shown here is derived from an EMBL/GenBank/DDBJ whole genome shotgun (WGS) entry which is preliminary data.</text>
</comment>
<comment type="subcellular location">
    <subcellularLocation>
        <location evidence="1">Endoplasmic reticulum membrane</location>
        <topology evidence="1">Multi-pass membrane protein</topology>
    </subcellularLocation>
</comment>
<comment type="similarity">
    <text evidence="2">Belongs to the TMEM97/sigma-2 receptor family.</text>
</comment>
<evidence type="ECO:0000256" key="4">
    <source>
        <dbReference type="ARBA" id="ARBA00022824"/>
    </source>
</evidence>
<evidence type="ECO:0000256" key="7">
    <source>
        <dbReference type="PROSITE-ProRule" id="PRU01087"/>
    </source>
</evidence>
<evidence type="ECO:0000256" key="8">
    <source>
        <dbReference type="SAM" id="Phobius"/>
    </source>
</evidence>
<dbReference type="InterPro" id="IPR016964">
    <property type="entry name" value="Sigma2_recept"/>
</dbReference>
<feature type="transmembrane region" description="Helical" evidence="8">
    <location>
        <begin position="108"/>
        <end position="130"/>
    </location>
</feature>
<feature type="transmembrane region" description="Helical" evidence="8">
    <location>
        <begin position="16"/>
        <end position="38"/>
    </location>
</feature>
<keyword evidence="5 7" id="KW-1133">Transmembrane helix</keyword>
<proteinExistence type="inferred from homology"/>
<evidence type="ECO:0000256" key="5">
    <source>
        <dbReference type="ARBA" id="ARBA00022989"/>
    </source>
</evidence>
<dbReference type="Pfam" id="PF05241">
    <property type="entry name" value="EBP"/>
    <property type="match status" value="1"/>
</dbReference>
<dbReference type="AlphaFoldDB" id="A0A4Y9ZQQ9"/>
<feature type="transmembrane region" description="Helical" evidence="8">
    <location>
        <begin position="154"/>
        <end position="176"/>
    </location>
</feature>
<dbReference type="STRING" id="135208.A0A4Y9ZQQ9"/>
<keyword evidence="4" id="KW-0256">Endoplasmic reticulum</keyword>
<evidence type="ECO:0000256" key="2">
    <source>
        <dbReference type="ARBA" id="ARBA00009096"/>
    </source>
</evidence>
<dbReference type="Proteomes" id="UP000298061">
    <property type="component" value="Unassembled WGS sequence"/>
</dbReference>
<evidence type="ECO:0000256" key="1">
    <source>
        <dbReference type="ARBA" id="ARBA00004477"/>
    </source>
</evidence>
<dbReference type="GO" id="GO:0005789">
    <property type="term" value="C:endoplasmic reticulum membrane"/>
    <property type="evidence" value="ECO:0007669"/>
    <property type="project" value="UniProtKB-SubCell"/>
</dbReference>
<accession>A0A4Y9ZQQ9</accession>
<evidence type="ECO:0000313" key="10">
    <source>
        <dbReference type="EMBL" id="TFY76363.1"/>
    </source>
</evidence>
<dbReference type="PANTHER" id="PTHR31204:SF1">
    <property type="entry name" value="SIGMA INTRACELLULAR RECEPTOR 2"/>
    <property type="match status" value="1"/>
</dbReference>
<dbReference type="PROSITE" id="PS51751">
    <property type="entry name" value="EXPERA"/>
    <property type="match status" value="1"/>
</dbReference>
<dbReference type="InterPro" id="IPR033118">
    <property type="entry name" value="EXPERA"/>
</dbReference>
<name>A0A4Y9ZQQ9_9AGAM</name>
<gene>
    <name evidence="10" type="ORF">EWM64_g7649</name>
</gene>
<evidence type="ECO:0000313" key="11">
    <source>
        <dbReference type="Proteomes" id="UP000298061"/>
    </source>
</evidence>
<dbReference type="OrthoDB" id="433124at2759"/>
<protein>
    <recommendedName>
        <fullName evidence="9">EXPERA domain-containing protein</fullName>
    </recommendedName>
</protein>
<sequence length="195" mass="21324">MASTLRRSLKSRPLDLLYFTFFLMHIPASLLVDFQAIYPASLVPSLIKAIPAWYVAMSGDPLIGGAMGLSGNQADYAWFKIFLYLEAAFQFPVFILGARGLWKDSRGIYTLLLVYGASTSTTTLACLAVLMNTPTTSPETIAAGVQSVTLEQRLMLLSSYVPFFLLPLGMALDMAFRVRALAKEGLRVQKGAKAN</sequence>
<feature type="domain" description="EXPERA" evidence="9">
    <location>
        <begin position="14"/>
        <end position="171"/>
    </location>
</feature>
<keyword evidence="11" id="KW-1185">Reference proteome</keyword>
<dbReference type="PIRSF" id="PIRSF031032">
    <property type="entry name" value="TMP_97_prd"/>
    <property type="match status" value="1"/>
</dbReference>
<evidence type="ECO:0000259" key="9">
    <source>
        <dbReference type="PROSITE" id="PS51751"/>
    </source>
</evidence>
<dbReference type="PANTHER" id="PTHR31204">
    <property type="entry name" value="SIGMA INTRACELLULAR RECEPTOR 2"/>
    <property type="match status" value="1"/>
</dbReference>
<dbReference type="InterPro" id="IPR051987">
    <property type="entry name" value="Sigma-2_receptor-like"/>
</dbReference>
<keyword evidence="6 7" id="KW-0472">Membrane</keyword>
<dbReference type="EMBL" id="SFCI01001231">
    <property type="protein sequence ID" value="TFY76363.1"/>
    <property type="molecule type" value="Genomic_DNA"/>
</dbReference>
<feature type="transmembrane region" description="Helical" evidence="8">
    <location>
        <begin position="77"/>
        <end position="96"/>
    </location>
</feature>
<reference evidence="10 11" key="1">
    <citation type="submission" date="2019-02" db="EMBL/GenBank/DDBJ databases">
        <title>Genome sequencing of the rare red list fungi Hericium alpestre (H. flagellum).</title>
        <authorList>
            <person name="Buettner E."/>
            <person name="Kellner H."/>
        </authorList>
    </citation>
    <scope>NUCLEOTIDE SEQUENCE [LARGE SCALE GENOMIC DNA]</scope>
    <source>
        <strain evidence="10 11">DSM 108284</strain>
    </source>
</reference>
<organism evidence="10 11">
    <name type="scientific">Hericium alpestre</name>
    <dbReference type="NCBI Taxonomy" id="135208"/>
    <lineage>
        <taxon>Eukaryota</taxon>
        <taxon>Fungi</taxon>
        <taxon>Dikarya</taxon>
        <taxon>Basidiomycota</taxon>
        <taxon>Agaricomycotina</taxon>
        <taxon>Agaricomycetes</taxon>
        <taxon>Russulales</taxon>
        <taxon>Hericiaceae</taxon>
        <taxon>Hericium</taxon>
    </lineage>
</organism>
<evidence type="ECO:0000256" key="3">
    <source>
        <dbReference type="ARBA" id="ARBA00022692"/>
    </source>
</evidence>
<keyword evidence="3 7" id="KW-0812">Transmembrane</keyword>